<evidence type="ECO:0000313" key="2">
    <source>
        <dbReference type="Proteomes" id="UP000199073"/>
    </source>
</evidence>
<reference evidence="1 2" key="1">
    <citation type="submission" date="2016-10" db="EMBL/GenBank/DDBJ databases">
        <authorList>
            <person name="de Groot N.N."/>
        </authorList>
    </citation>
    <scope>NUCLEOTIDE SEQUENCE [LARGE SCALE GENOMIC DNA]</scope>
    <source>
        <strain evidence="1 2">DSM 12130</strain>
    </source>
</reference>
<accession>A0A1H0VBZ7</accession>
<evidence type="ECO:0000313" key="1">
    <source>
        <dbReference type="EMBL" id="SDP75861.1"/>
    </source>
</evidence>
<protein>
    <submittedName>
        <fullName evidence="1">Uncharacterized protein</fullName>
    </submittedName>
</protein>
<name>A0A1H0VBZ7_9BACT</name>
<dbReference type="Proteomes" id="UP000199073">
    <property type="component" value="Unassembled WGS sequence"/>
</dbReference>
<organism evidence="1 2">
    <name type="scientific">Desulforhopalus singaporensis</name>
    <dbReference type="NCBI Taxonomy" id="91360"/>
    <lineage>
        <taxon>Bacteria</taxon>
        <taxon>Pseudomonadati</taxon>
        <taxon>Thermodesulfobacteriota</taxon>
        <taxon>Desulfobulbia</taxon>
        <taxon>Desulfobulbales</taxon>
        <taxon>Desulfocapsaceae</taxon>
        <taxon>Desulforhopalus</taxon>
    </lineage>
</organism>
<gene>
    <name evidence="1" type="ORF">SAMN05660330_03978</name>
</gene>
<sequence>MAGVFLARLRLSREGLDSHSFHQCADMSAAYSSIFSNKLVTKHACAHERVLQMELVDSAYKHQTILPDRSRLVIHTATAYIPSGFVCWMIARSWLR</sequence>
<proteinExistence type="predicted"/>
<dbReference type="EMBL" id="FNJI01000045">
    <property type="protein sequence ID" value="SDP75861.1"/>
    <property type="molecule type" value="Genomic_DNA"/>
</dbReference>
<keyword evidence="2" id="KW-1185">Reference proteome</keyword>
<dbReference type="AlphaFoldDB" id="A0A1H0VBZ7"/>